<comment type="subcellular location">
    <subcellularLocation>
        <location evidence="1">Membrane</location>
        <topology evidence="1">Multi-pass membrane protein</topology>
    </subcellularLocation>
</comment>
<organism evidence="8 9">
    <name type="scientific">Buchananella hordeovulneris</name>
    <dbReference type="NCBI Taxonomy" id="52770"/>
    <lineage>
        <taxon>Bacteria</taxon>
        <taxon>Bacillati</taxon>
        <taxon>Actinomycetota</taxon>
        <taxon>Actinomycetes</taxon>
        <taxon>Actinomycetales</taxon>
        <taxon>Actinomycetaceae</taxon>
        <taxon>Buchananella</taxon>
    </lineage>
</organism>
<sequence length="140" mass="15694">MRKTSRQPRWALVAQLLRFGVVGVGNTLSYYLCYRVLLLFLHYLAAHLGAWLLATLGSFVLNCWFVFRVRPTWRRFARFPVAPLTNLVLSTLGSLLFVSGWGISAKWGTLLAGLVAVPFTFLAARLALADHSDPERKTNA</sequence>
<comment type="similarity">
    <text evidence="2">Belongs to the GtrA family.</text>
</comment>
<evidence type="ECO:0000256" key="1">
    <source>
        <dbReference type="ARBA" id="ARBA00004141"/>
    </source>
</evidence>
<feature type="transmembrane region" description="Helical" evidence="6">
    <location>
        <begin position="79"/>
        <end position="101"/>
    </location>
</feature>
<dbReference type="PANTHER" id="PTHR38459:SF1">
    <property type="entry name" value="PROPHAGE BACTOPRENOL-LINKED GLUCOSE TRANSLOCASE HOMOLOG"/>
    <property type="match status" value="1"/>
</dbReference>
<dbReference type="EMBL" id="MQVS01000001">
    <property type="protein sequence ID" value="OKL52685.1"/>
    <property type="molecule type" value="Genomic_DNA"/>
</dbReference>
<dbReference type="STRING" id="52770.BSZ40_00830"/>
<evidence type="ECO:0000256" key="6">
    <source>
        <dbReference type="SAM" id="Phobius"/>
    </source>
</evidence>
<feature type="transmembrane region" description="Helical" evidence="6">
    <location>
        <begin position="44"/>
        <end position="67"/>
    </location>
</feature>
<evidence type="ECO:0000256" key="5">
    <source>
        <dbReference type="ARBA" id="ARBA00023136"/>
    </source>
</evidence>
<comment type="caution">
    <text evidence="8">The sequence shown here is derived from an EMBL/GenBank/DDBJ whole genome shotgun (WGS) entry which is preliminary data.</text>
</comment>
<dbReference type="RefSeq" id="WP_073822280.1">
    <property type="nucleotide sequence ID" value="NZ_JAUNKL010000035.1"/>
</dbReference>
<dbReference type="InParanoid" id="A0A1Q5PZ20"/>
<dbReference type="Proteomes" id="UP000185612">
    <property type="component" value="Unassembled WGS sequence"/>
</dbReference>
<evidence type="ECO:0000259" key="7">
    <source>
        <dbReference type="Pfam" id="PF04138"/>
    </source>
</evidence>
<evidence type="ECO:0000313" key="9">
    <source>
        <dbReference type="Proteomes" id="UP000185612"/>
    </source>
</evidence>
<dbReference type="Pfam" id="PF04138">
    <property type="entry name" value="GtrA_DPMS_TM"/>
    <property type="match status" value="1"/>
</dbReference>
<name>A0A1Q5PZ20_9ACTO</name>
<dbReference type="PANTHER" id="PTHR38459">
    <property type="entry name" value="PROPHAGE BACTOPRENOL-LINKED GLUCOSE TRANSLOCASE HOMOLOG"/>
    <property type="match status" value="1"/>
</dbReference>
<evidence type="ECO:0000256" key="4">
    <source>
        <dbReference type="ARBA" id="ARBA00022989"/>
    </source>
</evidence>
<dbReference type="InterPro" id="IPR051401">
    <property type="entry name" value="GtrA_CellWall_Glycosyl"/>
</dbReference>
<accession>A0A1Q5PZ20</accession>
<dbReference type="GO" id="GO:0000271">
    <property type="term" value="P:polysaccharide biosynthetic process"/>
    <property type="evidence" value="ECO:0007669"/>
    <property type="project" value="InterPro"/>
</dbReference>
<evidence type="ECO:0000256" key="3">
    <source>
        <dbReference type="ARBA" id="ARBA00022692"/>
    </source>
</evidence>
<dbReference type="GO" id="GO:0005886">
    <property type="term" value="C:plasma membrane"/>
    <property type="evidence" value="ECO:0007669"/>
    <property type="project" value="TreeGrafter"/>
</dbReference>
<reference evidence="9" key="1">
    <citation type="submission" date="2016-12" db="EMBL/GenBank/DDBJ databases">
        <authorList>
            <person name="Meng X."/>
        </authorList>
    </citation>
    <scope>NUCLEOTIDE SEQUENCE [LARGE SCALE GENOMIC DNA]</scope>
    <source>
        <strain evidence="9">DSM 20732</strain>
    </source>
</reference>
<feature type="transmembrane region" description="Helical" evidence="6">
    <location>
        <begin position="12"/>
        <end position="32"/>
    </location>
</feature>
<keyword evidence="3 6" id="KW-0812">Transmembrane</keyword>
<dbReference type="InterPro" id="IPR007267">
    <property type="entry name" value="GtrA_DPMS_TM"/>
</dbReference>
<keyword evidence="4 6" id="KW-1133">Transmembrane helix</keyword>
<evidence type="ECO:0000256" key="2">
    <source>
        <dbReference type="ARBA" id="ARBA00009399"/>
    </source>
</evidence>
<proteinExistence type="inferred from homology"/>
<feature type="transmembrane region" description="Helical" evidence="6">
    <location>
        <begin position="107"/>
        <end position="128"/>
    </location>
</feature>
<protein>
    <recommendedName>
        <fullName evidence="7">GtrA/DPMS transmembrane domain-containing protein</fullName>
    </recommendedName>
</protein>
<dbReference type="AlphaFoldDB" id="A0A1Q5PZ20"/>
<gene>
    <name evidence="8" type="ORF">BSZ40_00830</name>
</gene>
<feature type="domain" description="GtrA/DPMS transmembrane" evidence="7">
    <location>
        <begin position="18"/>
        <end position="126"/>
    </location>
</feature>
<keyword evidence="5 6" id="KW-0472">Membrane</keyword>
<evidence type="ECO:0000313" key="8">
    <source>
        <dbReference type="EMBL" id="OKL52685.1"/>
    </source>
</evidence>
<keyword evidence="9" id="KW-1185">Reference proteome</keyword>